<name>A0A127MW47_9PSED</name>
<dbReference type="RefSeq" id="WP_058145433.1">
    <property type="nucleotide sequence ID" value="NZ_CP014158.1"/>
</dbReference>
<dbReference type="EMBL" id="CP015878">
    <property type="protein sequence ID" value="ANI16687.1"/>
    <property type="molecule type" value="Genomic_DNA"/>
</dbReference>
<accession>A0A127MW47</accession>
<proteinExistence type="predicted"/>
<evidence type="ECO:0000313" key="2">
    <source>
        <dbReference type="EMBL" id="ANI16687.1"/>
    </source>
</evidence>
<dbReference type="AlphaFoldDB" id="A0A127MW47"/>
<reference evidence="2 3" key="1">
    <citation type="submission" date="2016-05" db="EMBL/GenBank/DDBJ databases">
        <title>Genome Sequence of Pseudomonas citronellolis Strain SJTE-3, an Estrogens and Persistent Organic Pollutants degradation strain.</title>
        <authorList>
            <person name="Liang R."/>
        </authorList>
    </citation>
    <scope>NUCLEOTIDE SEQUENCE [LARGE SCALE GENOMIC DNA]</scope>
    <source>
        <strain evidence="2 3">SJTE-3</strain>
    </source>
</reference>
<sequence length="70" mass="7684">MNISVLNFTAYKIDVDPASRTTVGISAFDADGTSVLENFDIEQIVNHFGAEALLDEIGEQVARRHFDIEG</sequence>
<dbReference type="GeneID" id="72997152"/>
<dbReference type="KEGG" id="pcq:PcP3B5_41190"/>
<protein>
    <submittedName>
        <fullName evidence="2">Uncharacterized protein</fullName>
    </submittedName>
</protein>
<dbReference type="Proteomes" id="UP000077748">
    <property type="component" value="Chromosome"/>
</dbReference>
<evidence type="ECO:0000313" key="1">
    <source>
        <dbReference type="EMBL" id="ANI14451.1"/>
    </source>
</evidence>
<dbReference type="EMBL" id="CP015878">
    <property type="protein sequence ID" value="ANI14451.1"/>
    <property type="molecule type" value="Genomic_DNA"/>
</dbReference>
<gene>
    <name evidence="1" type="ORF">A9C11_10855</name>
    <name evidence="2" type="ORF">A9C11_23160</name>
</gene>
<organism evidence="2 3">
    <name type="scientific">Pseudomonas citronellolis</name>
    <dbReference type="NCBI Taxonomy" id="53408"/>
    <lineage>
        <taxon>Bacteria</taxon>
        <taxon>Pseudomonadati</taxon>
        <taxon>Pseudomonadota</taxon>
        <taxon>Gammaproteobacteria</taxon>
        <taxon>Pseudomonadales</taxon>
        <taxon>Pseudomonadaceae</taxon>
        <taxon>Pseudomonas</taxon>
    </lineage>
</organism>
<evidence type="ECO:0000313" key="3">
    <source>
        <dbReference type="Proteomes" id="UP000077748"/>
    </source>
</evidence>
<dbReference type="STRING" id="53408.A9C11_10855"/>